<dbReference type="Proteomes" id="UP001165383">
    <property type="component" value="Unassembled WGS sequence"/>
</dbReference>
<comment type="caution">
    <text evidence="10">The sequence shown here is derived from an EMBL/GenBank/DDBJ whole genome shotgun (WGS) entry which is preliminary data.</text>
</comment>
<evidence type="ECO:0000256" key="7">
    <source>
        <dbReference type="SAM" id="SignalP"/>
    </source>
</evidence>
<dbReference type="PROSITE" id="PS51257">
    <property type="entry name" value="PROKAR_LIPOPROTEIN"/>
    <property type="match status" value="1"/>
</dbReference>
<evidence type="ECO:0000313" key="10">
    <source>
        <dbReference type="EMBL" id="MCL6741718.1"/>
    </source>
</evidence>
<proteinExistence type="inferred from homology"/>
<dbReference type="InterPro" id="IPR011765">
    <property type="entry name" value="Pept_M16_N"/>
</dbReference>
<name>A0ABT0SBI6_9SPHN</name>
<feature type="chain" id="PRO_5045995382" evidence="7">
    <location>
        <begin position="26"/>
        <end position="957"/>
    </location>
</feature>
<keyword evidence="2" id="KW-0645">Protease</keyword>
<feature type="domain" description="Peptidase M16 C-terminal" evidence="9">
    <location>
        <begin position="239"/>
        <end position="403"/>
    </location>
</feature>
<evidence type="ECO:0000313" key="11">
    <source>
        <dbReference type="Proteomes" id="UP001165383"/>
    </source>
</evidence>
<feature type="domain" description="Peptidase M16 N-terminal" evidence="8">
    <location>
        <begin position="74"/>
        <end position="210"/>
    </location>
</feature>
<feature type="compositionally biased region" description="Low complexity" evidence="6">
    <location>
        <begin position="488"/>
        <end position="504"/>
    </location>
</feature>
<dbReference type="InterPro" id="IPR007863">
    <property type="entry name" value="Peptidase_M16_C"/>
</dbReference>
<keyword evidence="3" id="KW-0378">Hydrolase</keyword>
<dbReference type="RefSeq" id="WP_249916089.1">
    <property type="nucleotide sequence ID" value="NZ_JAMGBB010000001.1"/>
</dbReference>
<sequence length="957" mass="101796">MRLIDRRLSILLAGASLLAACAPSAAVESAATRDLVAAVAPAAPVAVDPVPVTTLAREVTIPHQKFVLDNGLTVIVHEDHKAPVVGVSVWYNVGSKDEPKGKTGFAHLFEHLMFNGSENLPGDYFEYLQQVGATDYNGTTSFDRTNYFETVPTGALDRALFMESDRMGHLLGAIGQDVLDNQRGVVQNEKRQGDNRPGGLVFYKVLETLFPEDHPYHHQTIGSMADLDAASLQTVGGWFHDKYGPNNAVLVLAGDIDAATARPLVEKYFGSIPRGPVNNPAQAPVIPLASPQSAVMKDQVATTSVSRFWPVPGLLDDQLVALDVGGSVLGGLASSRLDEALVRNEKLATSVSAGLYAFQRVGIFTVSATVKPGVDPAVVEKRLDELVSGFIANGPTEDEVRRATVSEVGGRIRGLEQVGGFGGKAVTLAESQTFTGDSNWYARNLATYASITPAAVRAAMGQWLTKPAFSLRLEPGARPPYEEAKSVNAKGAKATNKNAKAGKPGAKREVPPVGTLAALDFPDVTITRLSNGVELQYAQRTAVPVTQLALSFDAGEAADAPNGRGLQSMVMSMLDEGAGGMSSQKLAEAEERLGADIDTGSSLDRSSVTMSALSANLAPSLALMGDIVKNPTFDPVELERVRTQRLTGIKQLQKDPNGIAQRVLPTLLFGPDHPYATLAGGDAAAIGRFTRDELVGFKDAWLRPDRLKIFVVSDRPLSEIQPLIEAEFGQWAAPAVPAGVKHFGAPPARPTAPRIVLVNRPDSPQSVISGGQITPADPRNNIEAVIAANDVLGGNFLSRINMDLREAKGWSYGVTGSVRPSEKAVPYVISAPVQADRTGDSIVALNKDIGEFLKLKGVTADEFTRTIANRVNALPGQYETSGAVLSAMMSNDLFGRPTNYQESLAAKYRSYTAGSLDQAIRGTVDPNGFVWVVVGDAAKVKPQLDKLGIPVEVIEAR</sequence>
<organism evidence="10 11">
    <name type="scientific">Sphingomonas brevis</name>
    <dbReference type="NCBI Taxonomy" id="2908206"/>
    <lineage>
        <taxon>Bacteria</taxon>
        <taxon>Pseudomonadati</taxon>
        <taxon>Pseudomonadota</taxon>
        <taxon>Alphaproteobacteria</taxon>
        <taxon>Sphingomonadales</taxon>
        <taxon>Sphingomonadaceae</taxon>
        <taxon>Sphingomonas</taxon>
    </lineage>
</organism>
<keyword evidence="7" id="KW-0732">Signal</keyword>
<evidence type="ECO:0000256" key="5">
    <source>
        <dbReference type="ARBA" id="ARBA00023049"/>
    </source>
</evidence>
<dbReference type="InterPro" id="IPR011249">
    <property type="entry name" value="Metalloenz_LuxS/M16"/>
</dbReference>
<keyword evidence="4" id="KW-0862">Zinc</keyword>
<dbReference type="Pfam" id="PF00675">
    <property type="entry name" value="Peptidase_M16"/>
    <property type="match status" value="2"/>
</dbReference>
<feature type="signal peptide" evidence="7">
    <location>
        <begin position="1"/>
        <end position="25"/>
    </location>
</feature>
<dbReference type="Gene3D" id="3.30.830.10">
    <property type="entry name" value="Metalloenzyme, LuxS/M16 peptidase-like"/>
    <property type="match status" value="4"/>
</dbReference>
<evidence type="ECO:0000256" key="2">
    <source>
        <dbReference type="ARBA" id="ARBA00022670"/>
    </source>
</evidence>
<evidence type="ECO:0000256" key="4">
    <source>
        <dbReference type="ARBA" id="ARBA00022833"/>
    </source>
</evidence>
<dbReference type="PANTHER" id="PTHR43690:SF17">
    <property type="entry name" value="PROTEIN YHJJ"/>
    <property type="match status" value="1"/>
</dbReference>
<evidence type="ECO:0000259" key="8">
    <source>
        <dbReference type="Pfam" id="PF00675"/>
    </source>
</evidence>
<evidence type="ECO:0000256" key="3">
    <source>
        <dbReference type="ARBA" id="ARBA00022801"/>
    </source>
</evidence>
<evidence type="ECO:0000256" key="6">
    <source>
        <dbReference type="SAM" id="MobiDB-lite"/>
    </source>
</evidence>
<feature type="domain" description="Peptidase M16 C-terminal" evidence="9">
    <location>
        <begin position="689"/>
        <end position="868"/>
    </location>
</feature>
<evidence type="ECO:0000256" key="1">
    <source>
        <dbReference type="ARBA" id="ARBA00007261"/>
    </source>
</evidence>
<keyword evidence="5" id="KW-0482">Metalloprotease</keyword>
<dbReference type="Pfam" id="PF05193">
    <property type="entry name" value="Peptidase_M16_C"/>
    <property type="match status" value="2"/>
</dbReference>
<comment type="similarity">
    <text evidence="1">Belongs to the peptidase M16 family.</text>
</comment>
<evidence type="ECO:0000259" key="9">
    <source>
        <dbReference type="Pfam" id="PF05193"/>
    </source>
</evidence>
<accession>A0ABT0SBI6</accession>
<gene>
    <name evidence="10" type="ORF">LZ518_11330</name>
</gene>
<feature type="domain" description="Peptidase M16 N-terminal" evidence="8">
    <location>
        <begin position="544"/>
        <end position="664"/>
    </location>
</feature>
<dbReference type="SUPFAM" id="SSF63411">
    <property type="entry name" value="LuxS/MPP-like metallohydrolase"/>
    <property type="match status" value="4"/>
</dbReference>
<protein>
    <submittedName>
        <fullName evidence="10">Insulinase family protein</fullName>
    </submittedName>
</protein>
<dbReference type="EMBL" id="JAMGBB010000001">
    <property type="protein sequence ID" value="MCL6741718.1"/>
    <property type="molecule type" value="Genomic_DNA"/>
</dbReference>
<feature type="region of interest" description="Disordered" evidence="6">
    <location>
        <begin position="485"/>
        <end position="509"/>
    </location>
</feature>
<keyword evidence="11" id="KW-1185">Reference proteome</keyword>
<dbReference type="PANTHER" id="PTHR43690">
    <property type="entry name" value="NARDILYSIN"/>
    <property type="match status" value="1"/>
</dbReference>
<reference evidence="10" key="1">
    <citation type="submission" date="2022-05" db="EMBL/GenBank/DDBJ databases">
        <authorList>
            <person name="Jo J.-H."/>
            <person name="Im W.-T."/>
        </authorList>
    </citation>
    <scope>NUCLEOTIDE SEQUENCE</scope>
    <source>
        <strain evidence="10">RB56-2</strain>
    </source>
</reference>
<dbReference type="InterPro" id="IPR050626">
    <property type="entry name" value="Peptidase_M16"/>
</dbReference>